<dbReference type="SUPFAM" id="SSF51735">
    <property type="entry name" value="NAD(P)-binding Rossmann-fold domains"/>
    <property type="match status" value="1"/>
</dbReference>
<dbReference type="InterPro" id="IPR050177">
    <property type="entry name" value="Lipid_A_modif_metabolic_enz"/>
</dbReference>
<comment type="caution">
    <text evidence="2">The sequence shown here is derived from an EMBL/GenBank/DDBJ whole genome shotgun (WGS) entry which is preliminary data.</text>
</comment>
<keyword evidence="3" id="KW-1185">Reference proteome</keyword>
<reference evidence="2 3" key="1">
    <citation type="submission" date="2023-08" db="EMBL/GenBank/DDBJ databases">
        <title>The draft genome sequence of Paracraurococcus sp. LOR1-02.</title>
        <authorList>
            <person name="Kingkaew E."/>
            <person name="Tanasupawat S."/>
        </authorList>
    </citation>
    <scope>NUCLEOTIDE SEQUENCE [LARGE SCALE GENOMIC DNA]</scope>
    <source>
        <strain evidence="2 3">LOR1-02</strain>
    </source>
</reference>
<dbReference type="Proteomes" id="UP001243009">
    <property type="component" value="Unassembled WGS sequence"/>
</dbReference>
<dbReference type="RefSeq" id="WP_305104580.1">
    <property type="nucleotide sequence ID" value="NZ_JAUTWS010000013.1"/>
</dbReference>
<dbReference type="EMBL" id="JAUTWS010000013">
    <property type="protein sequence ID" value="MDO9709713.1"/>
    <property type="molecule type" value="Genomic_DNA"/>
</dbReference>
<dbReference type="PANTHER" id="PTHR43245:SF23">
    <property type="entry name" value="NAD(P)-BINDING DOMAIN-CONTAINING PROTEIN"/>
    <property type="match status" value="1"/>
</dbReference>
<proteinExistence type="predicted"/>
<feature type="domain" description="NAD-dependent epimerase/dehydratase" evidence="1">
    <location>
        <begin position="3"/>
        <end position="238"/>
    </location>
</feature>
<evidence type="ECO:0000259" key="1">
    <source>
        <dbReference type="Pfam" id="PF01370"/>
    </source>
</evidence>
<accession>A0ABT9E0Q6</accession>
<sequence>MRVLMTGHLGYIGTVAVPLFQEGGHEVIGCDTDLYRACTFGKEVGPAGSIRNLGADIRDLTPDHLRGFDAVVHYGGIPNDPLGDLDPEVTMQINTEATVNLAKAAKAAGVPRFVFSSSCSNYGAAGENFLDEQGAFNPVTAYGRSKVAAEKGLLPLADDKFSPILMRSATAFGVSPRLRFDLVINNLTAWAVATGDILLKSDGTPWRAVVHIEDIARAFRAVVEAPREKVHAEAFNVGSTGENYQIQELARMVEQVVPGTKVRFAEGAGPDLRSYRVNCDKLARVFPQAAPRWTARMGVEQLYEAFRTHGVSKEEFEGPRFQRKAHVLGHIADGSLTQELRWAPRKEAKVA</sequence>
<gene>
    <name evidence="2" type="ORF">Q7A36_15280</name>
</gene>
<dbReference type="PANTHER" id="PTHR43245">
    <property type="entry name" value="BIFUNCTIONAL POLYMYXIN RESISTANCE PROTEIN ARNA"/>
    <property type="match status" value="1"/>
</dbReference>
<evidence type="ECO:0000313" key="3">
    <source>
        <dbReference type="Proteomes" id="UP001243009"/>
    </source>
</evidence>
<name>A0ABT9E0Q6_9PROT</name>
<dbReference type="InterPro" id="IPR036291">
    <property type="entry name" value="NAD(P)-bd_dom_sf"/>
</dbReference>
<dbReference type="CDD" id="cd08946">
    <property type="entry name" value="SDR_e"/>
    <property type="match status" value="1"/>
</dbReference>
<dbReference type="Pfam" id="PF01370">
    <property type="entry name" value="Epimerase"/>
    <property type="match status" value="1"/>
</dbReference>
<protein>
    <submittedName>
        <fullName evidence="2">NAD(P)-dependent oxidoreductase</fullName>
    </submittedName>
</protein>
<organism evidence="2 3">
    <name type="scientific">Paracraurococcus lichenis</name>
    <dbReference type="NCBI Taxonomy" id="3064888"/>
    <lineage>
        <taxon>Bacteria</taxon>
        <taxon>Pseudomonadati</taxon>
        <taxon>Pseudomonadota</taxon>
        <taxon>Alphaproteobacteria</taxon>
        <taxon>Acetobacterales</taxon>
        <taxon>Roseomonadaceae</taxon>
        <taxon>Paracraurococcus</taxon>
    </lineage>
</organism>
<dbReference type="InterPro" id="IPR001509">
    <property type="entry name" value="Epimerase_deHydtase"/>
</dbReference>
<evidence type="ECO:0000313" key="2">
    <source>
        <dbReference type="EMBL" id="MDO9709713.1"/>
    </source>
</evidence>
<dbReference type="Gene3D" id="3.40.50.720">
    <property type="entry name" value="NAD(P)-binding Rossmann-like Domain"/>
    <property type="match status" value="1"/>
</dbReference>